<keyword evidence="2 6" id="KW-0812">Transmembrane</keyword>
<evidence type="ECO:0000256" key="1">
    <source>
        <dbReference type="ARBA" id="ARBA00004141"/>
    </source>
</evidence>
<dbReference type="Proteomes" id="UP000035368">
    <property type="component" value="Chromosome"/>
</dbReference>
<evidence type="ECO:0000256" key="3">
    <source>
        <dbReference type="ARBA" id="ARBA00022989"/>
    </source>
</evidence>
<dbReference type="GO" id="GO:0016020">
    <property type="term" value="C:membrane"/>
    <property type="evidence" value="ECO:0007669"/>
    <property type="project" value="UniProtKB-SubCell"/>
</dbReference>
<sequence>MRYSGARQALNAVPGESGGTVTTTNQQQQFPEPLPAAPNPWRLFTAFNTPGPRWPGALRAALSMLLPGAVALLLGFDAEMVLITAGSCTVIYGEGHPYRARITIMSVVAALLIVGSGMGAFVGETVWGHIRAGATNWWLLLTAVFATAIAAVLVFCANALRLSPPGAFFIVMIASASTMTPRLGVEPLEVAMWCACGALTGIAVGMFPALIHPAKPETNAVDVLEKAVRSFKEADGGSIAKRHQAETALANAWFALADARIVSGGRVIKPSGAELVQRALAAQAELVQVNRERKLSNEADTAGDQPTYVDSTRLAIPHTRPTVTYRLYRSSNWHSHATITTLRVVIASLAASVASIALGFDRPDWAVVSVVMTLQWGPELIPGTIRGVHRMVGSIVGIGLFSLIYLAQPNPCVLLLCLATAQFYAEVFVVRNYAITVIFTTPLALLMGGATHGALGPTLVSRISETALATFFAVAVLWLLFRNAESIQHRNLVRRCYSAMGNLIGALTTKTPAQSLEYRRDLQYELLGERRAIQSLAADIRHSARAHWAEHLDVQSTGYYLLDYANAHADRELTLEEIGELASRVRALSLRHGRN</sequence>
<keyword evidence="9" id="KW-1185">Reference proteome</keyword>
<dbReference type="EMBL" id="CP011541">
    <property type="protein sequence ID" value="AKK03665.1"/>
    <property type="molecule type" value="Genomic_DNA"/>
</dbReference>
<evidence type="ECO:0000256" key="5">
    <source>
        <dbReference type="SAM" id="MobiDB-lite"/>
    </source>
</evidence>
<evidence type="ECO:0000259" key="7">
    <source>
        <dbReference type="Pfam" id="PF13515"/>
    </source>
</evidence>
<feature type="transmembrane region" description="Helical" evidence="6">
    <location>
        <begin position="137"/>
        <end position="160"/>
    </location>
</feature>
<feature type="transmembrane region" description="Helical" evidence="6">
    <location>
        <begin position="167"/>
        <end position="184"/>
    </location>
</feature>
<comment type="subcellular location">
    <subcellularLocation>
        <location evidence="1">Membrane</location>
        <topology evidence="1">Multi-pass membrane protein</topology>
    </subcellularLocation>
</comment>
<reference evidence="8 9" key="1">
    <citation type="submission" date="2015-05" db="EMBL/GenBank/DDBJ databases">
        <title>Complete genome sequence of Corynebacterium epidermidicanis DSM 45586, isolated from the skin of a dog suffering from pruritus.</title>
        <authorList>
            <person name="Ruckert C."/>
            <person name="Albersmeier A."/>
            <person name="Winkler A."/>
            <person name="Tauch A."/>
        </authorList>
    </citation>
    <scope>NUCLEOTIDE SEQUENCE [LARGE SCALE GENOMIC DNA]</scope>
    <source>
        <strain evidence="8 9">DSM 45586</strain>
    </source>
</reference>
<dbReference type="OrthoDB" id="4989419at2"/>
<dbReference type="STRING" id="1050174.CEPID_09095"/>
<feature type="region of interest" description="Disordered" evidence="5">
    <location>
        <begin position="1"/>
        <end position="35"/>
    </location>
</feature>
<dbReference type="InterPro" id="IPR049453">
    <property type="entry name" value="Memb_transporter_dom"/>
</dbReference>
<feature type="transmembrane region" description="Helical" evidence="6">
    <location>
        <begin position="190"/>
        <end position="211"/>
    </location>
</feature>
<accession>A0A0G3GT02</accession>
<evidence type="ECO:0000256" key="2">
    <source>
        <dbReference type="ARBA" id="ARBA00022692"/>
    </source>
</evidence>
<evidence type="ECO:0000313" key="9">
    <source>
        <dbReference type="Proteomes" id="UP000035368"/>
    </source>
</evidence>
<dbReference type="KEGG" id="cei:CEPID_09095"/>
<gene>
    <name evidence="8" type="ORF">CEPID_09095</name>
</gene>
<proteinExistence type="predicted"/>
<dbReference type="Pfam" id="PF13515">
    <property type="entry name" value="FUSC_2"/>
    <property type="match status" value="1"/>
</dbReference>
<evidence type="ECO:0000313" key="8">
    <source>
        <dbReference type="EMBL" id="AKK03665.1"/>
    </source>
</evidence>
<feature type="transmembrane region" description="Helical" evidence="6">
    <location>
        <begin position="104"/>
        <end position="122"/>
    </location>
</feature>
<dbReference type="PATRIC" id="fig|1050174.4.peg.1829"/>
<name>A0A0G3GT02_9CORY</name>
<feature type="transmembrane region" description="Helical" evidence="6">
    <location>
        <begin position="339"/>
        <end position="360"/>
    </location>
</feature>
<evidence type="ECO:0000256" key="6">
    <source>
        <dbReference type="SAM" id="Phobius"/>
    </source>
</evidence>
<keyword evidence="3 6" id="KW-1133">Transmembrane helix</keyword>
<dbReference type="AlphaFoldDB" id="A0A0G3GT02"/>
<evidence type="ECO:0000256" key="4">
    <source>
        <dbReference type="ARBA" id="ARBA00023136"/>
    </source>
</evidence>
<protein>
    <submittedName>
        <fullName evidence="8">Fusaric acid resistance protein</fullName>
    </submittedName>
</protein>
<feature type="compositionally biased region" description="Low complexity" evidence="5">
    <location>
        <begin position="20"/>
        <end position="29"/>
    </location>
</feature>
<organism evidence="8 9">
    <name type="scientific">Corynebacterium epidermidicanis</name>
    <dbReference type="NCBI Taxonomy" id="1050174"/>
    <lineage>
        <taxon>Bacteria</taxon>
        <taxon>Bacillati</taxon>
        <taxon>Actinomycetota</taxon>
        <taxon>Actinomycetes</taxon>
        <taxon>Mycobacteriales</taxon>
        <taxon>Corynebacteriaceae</taxon>
        <taxon>Corynebacterium</taxon>
    </lineage>
</organism>
<feature type="domain" description="Integral membrane bound transporter" evidence="7">
    <location>
        <begin position="352"/>
        <end position="476"/>
    </location>
</feature>
<keyword evidence="4 6" id="KW-0472">Membrane</keyword>
<feature type="transmembrane region" description="Helical" evidence="6">
    <location>
        <begin position="459"/>
        <end position="481"/>
    </location>
</feature>
<feature type="transmembrane region" description="Helical" evidence="6">
    <location>
        <begin position="413"/>
        <end position="439"/>
    </location>
</feature>